<feature type="region of interest" description="Disordered" evidence="1">
    <location>
        <begin position="1"/>
        <end position="81"/>
    </location>
</feature>
<dbReference type="InterPro" id="IPR011990">
    <property type="entry name" value="TPR-like_helical_dom_sf"/>
</dbReference>
<comment type="caution">
    <text evidence="2">The sequence shown here is derived from an EMBL/GenBank/DDBJ whole genome shotgun (WGS) entry which is preliminary data.</text>
</comment>
<feature type="region of interest" description="Disordered" evidence="1">
    <location>
        <begin position="115"/>
        <end position="182"/>
    </location>
</feature>
<keyword evidence="3" id="KW-1185">Reference proteome</keyword>
<protein>
    <recommendedName>
        <fullName evidence="4">HCP-like protein</fullName>
    </recommendedName>
</protein>
<dbReference type="SMART" id="SM00671">
    <property type="entry name" value="SEL1"/>
    <property type="match status" value="4"/>
</dbReference>
<evidence type="ECO:0008006" key="4">
    <source>
        <dbReference type="Google" id="ProtNLM"/>
    </source>
</evidence>
<proteinExistence type="predicted"/>
<reference evidence="2" key="1">
    <citation type="submission" date="2020-12" db="EMBL/GenBank/DDBJ databases">
        <title>Metabolic potential, ecology and presence of endohyphal bacteria is reflected in genomic diversity of Mucoromycotina.</title>
        <authorList>
            <person name="Muszewska A."/>
            <person name="Okrasinska A."/>
            <person name="Steczkiewicz K."/>
            <person name="Drgas O."/>
            <person name="Orlowska M."/>
            <person name="Perlinska-Lenart U."/>
            <person name="Aleksandrzak-Piekarczyk T."/>
            <person name="Szatraj K."/>
            <person name="Zielenkiewicz U."/>
            <person name="Pilsyk S."/>
            <person name="Malc E."/>
            <person name="Mieczkowski P."/>
            <person name="Kruszewska J.S."/>
            <person name="Biernat P."/>
            <person name="Pawlowska J."/>
        </authorList>
    </citation>
    <scope>NUCLEOTIDE SEQUENCE</scope>
    <source>
        <strain evidence="2">WA0000067209</strain>
    </source>
</reference>
<dbReference type="InterPro" id="IPR052945">
    <property type="entry name" value="Mitotic_Regulator"/>
</dbReference>
<dbReference type="Gene3D" id="1.25.40.10">
    <property type="entry name" value="Tetratricopeptide repeat domain"/>
    <property type="match status" value="1"/>
</dbReference>
<dbReference type="GO" id="GO:0032153">
    <property type="term" value="C:cell division site"/>
    <property type="evidence" value="ECO:0007669"/>
    <property type="project" value="TreeGrafter"/>
</dbReference>
<accession>A0A8H7PUT3</accession>
<dbReference type="InterPro" id="IPR006597">
    <property type="entry name" value="Sel1-like"/>
</dbReference>
<dbReference type="OrthoDB" id="2148946at2759"/>
<sequence>MNRLKQAFSPKSDQEKSKKRFSLFHKDNSDKRFSVPNASKSPSLTISTSELDRHSGQPRSAVVSGTNMEPTAAKSQKRHSMFQSAKDISPIQQHATATLLAETKTTLISPVMAADTSDVKRSSSLRRGRSLIVPPRRKSTRVSTSLSSGNEKGVSTIMEESDPSEPPRPPAPQADDGSSTPQADEYLQLGVQFHESGKLEKATNYWRMAADMDHPLGLFFYGIALRHGWGCKPNPAMAVRYLQRAAECAVYDLQTGIAQSSLVAKQELVLAIYELGICFRHGWGVPKNIATAAYYFEIAGNLGDPDAQNDLGFCYAHGQGVKKDNFKAAKYYRMADRQGNGIVGNSWIWKPKYDIVDEPNWDKSQSPSNTMAAVKSIASGKHEPLAKHG</sequence>
<feature type="compositionally biased region" description="Polar residues" evidence="1">
    <location>
        <begin position="36"/>
        <end position="49"/>
    </location>
</feature>
<dbReference type="PANTHER" id="PTHR43628">
    <property type="entry name" value="ACTIVATOR OF C KINASE PROTEIN 1-RELATED"/>
    <property type="match status" value="1"/>
</dbReference>
<dbReference type="PANTHER" id="PTHR43628:SF1">
    <property type="entry name" value="CHITIN SYNTHASE REGULATORY FACTOR 2-RELATED"/>
    <property type="match status" value="1"/>
</dbReference>
<feature type="compositionally biased region" description="Polar residues" evidence="1">
    <location>
        <begin position="141"/>
        <end position="150"/>
    </location>
</feature>
<name>A0A8H7PUT3_MORIS</name>
<evidence type="ECO:0000313" key="2">
    <source>
        <dbReference type="EMBL" id="KAG2179884.1"/>
    </source>
</evidence>
<organism evidence="2 3">
    <name type="scientific">Mortierella isabellina</name>
    <name type="common">Filamentous fungus</name>
    <name type="synonym">Umbelopsis isabellina</name>
    <dbReference type="NCBI Taxonomy" id="91625"/>
    <lineage>
        <taxon>Eukaryota</taxon>
        <taxon>Fungi</taxon>
        <taxon>Fungi incertae sedis</taxon>
        <taxon>Mucoromycota</taxon>
        <taxon>Mucoromycotina</taxon>
        <taxon>Umbelopsidomycetes</taxon>
        <taxon>Umbelopsidales</taxon>
        <taxon>Umbelopsidaceae</taxon>
        <taxon>Umbelopsis</taxon>
    </lineage>
</organism>
<feature type="compositionally biased region" description="Basic and acidic residues" evidence="1">
    <location>
        <begin position="24"/>
        <end position="33"/>
    </location>
</feature>
<dbReference type="SUPFAM" id="SSF81901">
    <property type="entry name" value="HCP-like"/>
    <property type="match status" value="1"/>
</dbReference>
<dbReference type="GO" id="GO:0010972">
    <property type="term" value="P:negative regulation of G2/M transition of mitotic cell cycle"/>
    <property type="evidence" value="ECO:0007669"/>
    <property type="project" value="TreeGrafter"/>
</dbReference>
<evidence type="ECO:0000256" key="1">
    <source>
        <dbReference type="SAM" id="MobiDB-lite"/>
    </source>
</evidence>
<dbReference type="AlphaFoldDB" id="A0A8H7PUT3"/>
<gene>
    <name evidence="2" type="ORF">INT43_003670</name>
</gene>
<dbReference type="Pfam" id="PF08238">
    <property type="entry name" value="Sel1"/>
    <property type="match status" value="4"/>
</dbReference>
<evidence type="ECO:0000313" key="3">
    <source>
        <dbReference type="Proteomes" id="UP000654370"/>
    </source>
</evidence>
<feature type="compositionally biased region" description="Basic residues" evidence="1">
    <location>
        <begin position="123"/>
        <end position="140"/>
    </location>
</feature>
<dbReference type="EMBL" id="JAEPQZ010000006">
    <property type="protein sequence ID" value="KAG2179884.1"/>
    <property type="molecule type" value="Genomic_DNA"/>
</dbReference>
<dbReference type="Proteomes" id="UP000654370">
    <property type="component" value="Unassembled WGS sequence"/>
</dbReference>